<evidence type="ECO:0000256" key="4">
    <source>
        <dbReference type="ARBA" id="ARBA00047445"/>
    </source>
</evidence>
<evidence type="ECO:0000259" key="6">
    <source>
        <dbReference type="Pfam" id="PF01729"/>
    </source>
</evidence>
<evidence type="ECO:0000313" key="9">
    <source>
        <dbReference type="Proteomes" id="UP001200537"/>
    </source>
</evidence>
<name>A0AAJ1BB17_9ACTO</name>
<comment type="catalytic activity">
    <reaction evidence="4">
        <text>nicotinate beta-D-ribonucleotide + CO2 + diphosphate = quinolinate + 5-phospho-alpha-D-ribose 1-diphosphate + 2 H(+)</text>
        <dbReference type="Rhea" id="RHEA:12733"/>
        <dbReference type="ChEBI" id="CHEBI:15378"/>
        <dbReference type="ChEBI" id="CHEBI:16526"/>
        <dbReference type="ChEBI" id="CHEBI:29959"/>
        <dbReference type="ChEBI" id="CHEBI:33019"/>
        <dbReference type="ChEBI" id="CHEBI:57502"/>
        <dbReference type="ChEBI" id="CHEBI:58017"/>
        <dbReference type="EC" id="2.4.2.19"/>
    </reaction>
</comment>
<dbReference type="GO" id="GO:0004514">
    <property type="term" value="F:nicotinate-nucleotide diphosphorylase (carboxylating) activity"/>
    <property type="evidence" value="ECO:0007669"/>
    <property type="project" value="UniProtKB-EC"/>
</dbReference>
<accession>A0AAJ1BB17</accession>
<dbReference type="PANTHER" id="PTHR32179:SF3">
    <property type="entry name" value="NICOTINATE-NUCLEOTIDE PYROPHOSPHORYLASE [CARBOXYLATING]"/>
    <property type="match status" value="1"/>
</dbReference>
<dbReference type="InterPro" id="IPR022412">
    <property type="entry name" value="Quinolinate_PRibosylTrfase_N"/>
</dbReference>
<evidence type="ECO:0000313" key="8">
    <source>
        <dbReference type="EMBL" id="MCG4617625.1"/>
    </source>
</evidence>
<sequence length="286" mass="30868">MADYLQYPQGDYVPQVVERALESCRSYGEDIATAAVVPENDRARVQFFSLQDGRICGIPVAREVLKQVLGDYDLHLRIADGTTVAAGTPVLELSGSTRGLLEARDLCLWFLSHLSGIATKTAQLAQALSQTKLVVRDTLSVTPGLGELEKYAVRVGDGMTSRLGVGSFPQVTVEHLKLGTGLGDVINHVRTAAKGKPIEVEIDHLQDLDPLLKMKVDLVALQGFTPEQATLAADHRQTINPGTLLEVRGDIDLEDAGAYGESGVDYLAVPALTDAVTPLRHQMKFV</sequence>
<dbReference type="PANTHER" id="PTHR32179">
    <property type="entry name" value="NICOTINATE-NUCLEOTIDE PYROPHOSPHORYLASE [CARBOXYLATING]"/>
    <property type="match status" value="1"/>
</dbReference>
<dbReference type="InterPro" id="IPR036068">
    <property type="entry name" value="Nicotinate_pribotase-like_C"/>
</dbReference>
<dbReference type="AlphaFoldDB" id="A0AAJ1BB17"/>
<gene>
    <name evidence="8" type="ORF">L0M99_03820</name>
</gene>
<dbReference type="EMBL" id="JAKNHJ010000005">
    <property type="protein sequence ID" value="MCG4617625.1"/>
    <property type="molecule type" value="Genomic_DNA"/>
</dbReference>
<evidence type="ECO:0000256" key="5">
    <source>
        <dbReference type="PIRNR" id="PIRNR006250"/>
    </source>
</evidence>
<dbReference type="InterPro" id="IPR002638">
    <property type="entry name" value="Quinolinate_PRibosylTrfase_C"/>
</dbReference>
<dbReference type="PIRSF" id="PIRSF006250">
    <property type="entry name" value="NadC_ModD"/>
    <property type="match status" value="1"/>
</dbReference>
<dbReference type="Gene3D" id="3.20.20.70">
    <property type="entry name" value="Aldolase class I"/>
    <property type="match status" value="1"/>
</dbReference>
<organism evidence="8 9">
    <name type="scientific">Varibaculum cambriense</name>
    <dbReference type="NCBI Taxonomy" id="184870"/>
    <lineage>
        <taxon>Bacteria</taxon>
        <taxon>Bacillati</taxon>
        <taxon>Actinomycetota</taxon>
        <taxon>Actinomycetes</taxon>
        <taxon>Actinomycetales</taxon>
        <taxon>Actinomycetaceae</taxon>
        <taxon>Varibaculum</taxon>
    </lineage>
</organism>
<dbReference type="Proteomes" id="UP001200537">
    <property type="component" value="Unassembled WGS sequence"/>
</dbReference>
<dbReference type="SUPFAM" id="SSF54675">
    <property type="entry name" value="Nicotinate/Quinolinate PRTase N-terminal domain-like"/>
    <property type="match status" value="1"/>
</dbReference>
<dbReference type="GO" id="GO:0034213">
    <property type="term" value="P:quinolinate catabolic process"/>
    <property type="evidence" value="ECO:0007669"/>
    <property type="project" value="TreeGrafter"/>
</dbReference>
<dbReference type="InterPro" id="IPR013785">
    <property type="entry name" value="Aldolase_TIM"/>
</dbReference>
<dbReference type="Pfam" id="PF01729">
    <property type="entry name" value="QRPTase_C"/>
    <property type="match status" value="1"/>
</dbReference>
<dbReference type="SUPFAM" id="SSF51690">
    <property type="entry name" value="Nicotinate/Quinolinate PRTase C-terminal domain-like"/>
    <property type="match status" value="1"/>
</dbReference>
<proteinExistence type="inferred from homology"/>
<dbReference type="Gene3D" id="3.90.1170.20">
    <property type="entry name" value="Quinolinate phosphoribosyl transferase, N-terminal domain"/>
    <property type="match status" value="1"/>
</dbReference>
<reference evidence="8" key="1">
    <citation type="submission" date="2022-01" db="EMBL/GenBank/DDBJ databases">
        <title>Collection of gut derived symbiotic bacterial strains cultured from healthy donors.</title>
        <authorList>
            <person name="Lin H."/>
            <person name="Kohout C."/>
            <person name="Waligurski E."/>
            <person name="Pamer E.G."/>
        </authorList>
    </citation>
    <scope>NUCLEOTIDE SEQUENCE</scope>
    <source>
        <strain evidence="8">DFI.7.46</strain>
    </source>
</reference>
<dbReference type="InterPro" id="IPR037128">
    <property type="entry name" value="Quinolinate_PRibosylTase_N_sf"/>
</dbReference>
<evidence type="ECO:0000256" key="2">
    <source>
        <dbReference type="ARBA" id="ARBA00022676"/>
    </source>
</evidence>
<evidence type="ECO:0000256" key="1">
    <source>
        <dbReference type="ARBA" id="ARBA00009400"/>
    </source>
</evidence>
<comment type="caution">
    <text evidence="8">The sequence shown here is derived from an EMBL/GenBank/DDBJ whole genome shotgun (WGS) entry which is preliminary data.</text>
</comment>
<protein>
    <submittedName>
        <fullName evidence="8">Uncharacterized protein</fullName>
    </submittedName>
</protein>
<comment type="similarity">
    <text evidence="1 5">Belongs to the NadC/ModD family.</text>
</comment>
<feature type="domain" description="Quinolinate phosphoribosyl transferase N-terminal" evidence="7">
    <location>
        <begin position="30"/>
        <end position="115"/>
    </location>
</feature>
<dbReference type="GO" id="GO:0009435">
    <property type="term" value="P:NAD+ biosynthetic process"/>
    <property type="evidence" value="ECO:0007669"/>
    <property type="project" value="InterPro"/>
</dbReference>
<feature type="domain" description="Quinolinate phosphoribosyl transferase C-terminal" evidence="6">
    <location>
        <begin position="117"/>
        <end position="280"/>
    </location>
</feature>
<dbReference type="RefSeq" id="WP_024058389.1">
    <property type="nucleotide sequence ID" value="NZ_JAGZVZ010000008.1"/>
</dbReference>
<evidence type="ECO:0000259" key="7">
    <source>
        <dbReference type="Pfam" id="PF02749"/>
    </source>
</evidence>
<dbReference type="GO" id="GO:0005737">
    <property type="term" value="C:cytoplasm"/>
    <property type="evidence" value="ECO:0007669"/>
    <property type="project" value="TreeGrafter"/>
</dbReference>
<dbReference type="InterPro" id="IPR027277">
    <property type="entry name" value="NadC/ModD"/>
</dbReference>
<dbReference type="Pfam" id="PF02749">
    <property type="entry name" value="QRPTase_N"/>
    <property type="match status" value="1"/>
</dbReference>
<evidence type="ECO:0000256" key="3">
    <source>
        <dbReference type="ARBA" id="ARBA00022679"/>
    </source>
</evidence>
<keyword evidence="2 5" id="KW-0328">Glycosyltransferase</keyword>
<keyword evidence="3 5" id="KW-0808">Transferase</keyword>